<feature type="compositionally biased region" description="Basic residues" evidence="11">
    <location>
        <begin position="1488"/>
        <end position="1497"/>
    </location>
</feature>
<evidence type="ECO:0000256" key="4">
    <source>
        <dbReference type="ARBA" id="ARBA00022692"/>
    </source>
</evidence>
<dbReference type="CDD" id="cd21678">
    <property type="entry name" value="SMP_TCB"/>
    <property type="match status" value="1"/>
</dbReference>
<keyword evidence="4 12" id="KW-0812">Transmembrane</keyword>
<evidence type="ECO:0000313" key="16">
    <source>
        <dbReference type="Proteomes" id="UP000030669"/>
    </source>
</evidence>
<comment type="subcellular location">
    <subcellularLocation>
        <location evidence="1">Endoplasmic reticulum membrane</location>
    </subcellularLocation>
</comment>
<organism evidence="15 16">
    <name type="scientific">Gloeophyllum trabeum (strain ATCC 11539 / FP-39264 / Madison 617)</name>
    <name type="common">Brown rot fungus</name>
    <dbReference type="NCBI Taxonomy" id="670483"/>
    <lineage>
        <taxon>Eukaryota</taxon>
        <taxon>Fungi</taxon>
        <taxon>Dikarya</taxon>
        <taxon>Basidiomycota</taxon>
        <taxon>Agaricomycotina</taxon>
        <taxon>Agaricomycetes</taxon>
        <taxon>Gloeophyllales</taxon>
        <taxon>Gloeophyllaceae</taxon>
        <taxon>Gloeophyllum</taxon>
    </lineage>
</organism>
<sequence length="1497" mass="164521">MAASNGSAQAEVNDMVEKDAEKGRVAVHSFDPEAPPEEKAAAAGKARDQLKSVSQKDTGAGGRELAIDTGASNVVPTITIEDADTEVPDEDQNQPQPELPGALPDGVAPAIPDWYKVGWRAVGGIDEPELTEGEEKDKNVLELFISEQFYGDWYHNAAIIIFAVFMSHFLTRFNFGWGWLLIVLACCSTYYSTSIRRVRRRARDDIQRELVKTRLASEHETADWINNFLDRFWLIYEPVLSATIISSVDQILSVNTPAFLDSLRLTTFTLGTKAPRIDKVRTFPKTADDIVMMDWGISFTPNETSDLTERQKKLKVNPKIVLSIRVGKGIAAVTMPVLLEDITFTGLMRIKLKLMTNFPHVQTVDISFLEKPVIEYALKPIGGQHGFDINDIPGLSAFIRDMVHGTLGPMMYDPNVFTLNLEQLLSGAPLDAAIGVVQVTIHSGRSLKGSKIGGGTPDPYVSLSISNRGELARTKYKHSTYNPSWNETKFLLVNSLTDTLVLSVFDYNEHRKNTELGAASFDLSKLQEDATLENLEVEVLKDGKERGMLRFDLSFYPVLKPEVVDGKEELPETTVGIVRLTLHQAKDLDPSKSMTGDLNPFARVYLGDNPAPIHSTTKFRHTLSPVWESATEFLCSDKQTSVVTVKVIDDRDFMKDPVVGYLRVRLADLLAAKKEVGKDWWALAGCTSGRLRMSAEWKPLDMAGSLHGADQYKPPIGVVRLWLDRATDVKNVEAALGGKSDPYVRVQINNITQGRTEVVNNNLNPVWDQIIYIPVHSLRETMLLECMDYQHLTKDRSLGSVELRVSDLAQESEDPEYPYASTGKKEVQDPIKLDRGNSYKGRLHYTAEFIPALALKWRGFSTGGNELQQAARTGGGDEDGGIVLDDDSSSMSSSDIERQAVPLEITATSPVGSTFSKGHAKGAKSTDTARTAVSTGTTGSNGSAAPYDVGDAATSSPNGNGQAANRDRKPQQEEKGIDMSKEDLLRQQSGVVIMNVLNGQLSKKARLEVLLDDGYWPAFSTIKARSTHAKWEHVGEGFIKELDFGRVWLRLNEADEGDKDDVIAEWKTDAKPFLEQALNGPTKFTLYDDDGKATSVVELEARYIPVPVKLEPRESINNQGVLQVTLIDGKDIHGVDRGGKSDPFAVFTLNGQRVFKSQTKKKTLTPEWNESFTVSVPSRVGADFEVEIFDWNQIEQAKKLGSGKIELADIEPFEAIEKNIPLSSQKHGDKGQVRVRLIFQPEIIAKTRKATSTFSTAGRAMTQIGHMPVGAGKGVIHGVGSVFRSKDHAKQNDGLEGIDMPNEPAPGQASKPVGADPSAEMSGAAFPSSASVNSLDANGGVGTLRVTVMDAKDLALPGDTPKPYVVVRVGDKEYKTKHAGKTLTPEWNETLTFSAGPMTNKLYAWIHDHKTLGKDKLLGSGEIDIWRHIQPTGVTSAEVLSDLREGQGLLRLRLEFDADATPSVGRRSSMSSMNQRTTSFSSPSRFSISRKRHPSDD</sequence>
<dbReference type="SMART" id="SM00239">
    <property type="entry name" value="C2"/>
    <property type="match status" value="5"/>
</dbReference>
<evidence type="ECO:0000313" key="15">
    <source>
        <dbReference type="EMBL" id="EPQ61056.1"/>
    </source>
</evidence>
<keyword evidence="3" id="KW-0597">Phosphoprotein</keyword>
<dbReference type="Pfam" id="PF00168">
    <property type="entry name" value="C2"/>
    <property type="match status" value="5"/>
</dbReference>
<dbReference type="InterPro" id="IPR052455">
    <property type="entry name" value="Tricalbin_domain"/>
</dbReference>
<protein>
    <submittedName>
        <fullName evidence="15">Tricalbin</fullName>
    </submittedName>
</protein>
<dbReference type="GO" id="GO:0071944">
    <property type="term" value="C:cell periphery"/>
    <property type="evidence" value="ECO:0007669"/>
    <property type="project" value="UniProtKB-ARBA"/>
</dbReference>
<dbReference type="GO" id="GO:0006869">
    <property type="term" value="P:lipid transport"/>
    <property type="evidence" value="ECO:0007669"/>
    <property type="project" value="UniProtKB-KW"/>
</dbReference>
<evidence type="ECO:0000256" key="11">
    <source>
        <dbReference type="SAM" id="MobiDB-lite"/>
    </source>
</evidence>
<dbReference type="PANTHER" id="PTHR46980">
    <property type="entry name" value="TRICALBIN-1-RELATED"/>
    <property type="match status" value="1"/>
</dbReference>
<dbReference type="InterPro" id="IPR031468">
    <property type="entry name" value="SMP_LBD"/>
</dbReference>
<evidence type="ECO:0000256" key="12">
    <source>
        <dbReference type="SAM" id="Phobius"/>
    </source>
</evidence>
<dbReference type="InterPro" id="IPR037756">
    <property type="entry name" value="C2D_Tricalbin"/>
</dbReference>
<dbReference type="PIRSF" id="PIRSF037232">
    <property type="entry name" value="Tricalbin"/>
    <property type="match status" value="1"/>
</dbReference>
<feature type="domain" description="SMP-LTD" evidence="14">
    <location>
        <begin position="218"/>
        <end position="422"/>
    </location>
</feature>
<feature type="compositionally biased region" description="Low complexity" evidence="11">
    <location>
        <begin position="1476"/>
        <end position="1487"/>
    </location>
</feature>
<feature type="domain" description="C2" evidence="13">
    <location>
        <begin position="413"/>
        <end position="536"/>
    </location>
</feature>
<dbReference type="KEGG" id="gtr:GLOTRDRAFT_113522"/>
<dbReference type="GO" id="GO:0008289">
    <property type="term" value="F:lipid binding"/>
    <property type="evidence" value="ECO:0007669"/>
    <property type="project" value="UniProtKB-KW"/>
</dbReference>
<dbReference type="GeneID" id="19299742"/>
<feature type="compositionally biased region" description="Basic and acidic residues" evidence="11">
    <location>
        <begin position="15"/>
        <end position="24"/>
    </location>
</feature>
<feature type="domain" description="C2" evidence="13">
    <location>
        <begin position="1327"/>
        <end position="1439"/>
    </location>
</feature>
<feature type="region of interest" description="Disordered" evidence="11">
    <location>
        <begin position="84"/>
        <end position="104"/>
    </location>
</feature>
<dbReference type="Pfam" id="PF25669">
    <property type="entry name" value="SMP_MUG190-like"/>
    <property type="match status" value="1"/>
</dbReference>
<feature type="compositionally biased region" description="Polar residues" evidence="11">
    <location>
        <begin position="925"/>
        <end position="943"/>
    </location>
</feature>
<keyword evidence="16" id="KW-1185">Reference proteome</keyword>
<dbReference type="CDD" id="cd04045">
    <property type="entry name" value="C2C_Tricalbin-like"/>
    <property type="match status" value="1"/>
</dbReference>
<evidence type="ECO:0000256" key="5">
    <source>
        <dbReference type="ARBA" id="ARBA00022737"/>
    </source>
</evidence>
<feature type="compositionally biased region" description="Polar residues" evidence="11">
    <location>
        <begin position="906"/>
        <end position="916"/>
    </location>
</feature>
<dbReference type="InterPro" id="IPR035892">
    <property type="entry name" value="C2_domain_sf"/>
</dbReference>
<evidence type="ECO:0000259" key="13">
    <source>
        <dbReference type="PROSITE" id="PS50004"/>
    </source>
</evidence>
<evidence type="ECO:0000256" key="3">
    <source>
        <dbReference type="ARBA" id="ARBA00022553"/>
    </source>
</evidence>
<evidence type="ECO:0000256" key="9">
    <source>
        <dbReference type="ARBA" id="ARBA00023121"/>
    </source>
</evidence>
<feature type="compositionally biased region" description="Polar residues" evidence="11">
    <location>
        <begin position="1466"/>
        <end position="1475"/>
    </location>
</feature>
<dbReference type="CDD" id="cd04044">
    <property type="entry name" value="C2A_Tricalbin-like"/>
    <property type="match status" value="1"/>
</dbReference>
<keyword evidence="7 12" id="KW-1133">Transmembrane helix</keyword>
<evidence type="ECO:0000256" key="8">
    <source>
        <dbReference type="ARBA" id="ARBA00023055"/>
    </source>
</evidence>
<dbReference type="OrthoDB" id="1029639at2759"/>
<dbReference type="Proteomes" id="UP000030669">
    <property type="component" value="Unassembled WGS sequence"/>
</dbReference>
<feature type="transmembrane region" description="Helical" evidence="12">
    <location>
        <begin position="153"/>
        <end position="170"/>
    </location>
</feature>
<feature type="domain" description="C2" evidence="13">
    <location>
        <begin position="702"/>
        <end position="819"/>
    </location>
</feature>
<dbReference type="PROSITE" id="PS50004">
    <property type="entry name" value="C2"/>
    <property type="match status" value="5"/>
</dbReference>
<feature type="transmembrane region" description="Helical" evidence="12">
    <location>
        <begin position="320"/>
        <end position="339"/>
    </location>
</feature>
<dbReference type="InterPro" id="IPR037761">
    <property type="entry name" value="C2A_Tricalbin"/>
</dbReference>
<feature type="compositionally biased region" description="Basic and acidic residues" evidence="11">
    <location>
        <begin position="36"/>
        <end position="50"/>
    </location>
</feature>
<dbReference type="CDD" id="cd00030">
    <property type="entry name" value="C2"/>
    <property type="match status" value="1"/>
</dbReference>
<feature type="region of interest" description="Disordered" evidence="11">
    <location>
        <begin position="1291"/>
        <end position="1332"/>
    </location>
</feature>
<dbReference type="RefSeq" id="XP_007861316.1">
    <property type="nucleotide sequence ID" value="XM_007863125.1"/>
</dbReference>
<evidence type="ECO:0000256" key="6">
    <source>
        <dbReference type="ARBA" id="ARBA00022824"/>
    </source>
</evidence>
<feature type="region of interest" description="Disordered" evidence="11">
    <location>
        <begin position="1"/>
        <end position="66"/>
    </location>
</feature>
<feature type="region of interest" description="Disordered" evidence="11">
    <location>
        <begin position="868"/>
        <end position="982"/>
    </location>
</feature>
<dbReference type="PANTHER" id="PTHR46980:SF2">
    <property type="entry name" value="TRICALBIN-1-RELATED"/>
    <property type="match status" value="1"/>
</dbReference>
<feature type="transmembrane region" description="Helical" evidence="12">
    <location>
        <begin position="176"/>
        <end position="193"/>
    </location>
</feature>
<dbReference type="CDD" id="cd04052">
    <property type="entry name" value="C2B_Tricalbin-like"/>
    <property type="match status" value="1"/>
</dbReference>
<dbReference type="GO" id="GO:0005789">
    <property type="term" value="C:endoplasmic reticulum membrane"/>
    <property type="evidence" value="ECO:0007669"/>
    <property type="project" value="UniProtKB-SubCell"/>
</dbReference>
<dbReference type="eggNOG" id="KOG1012">
    <property type="taxonomic scope" value="Eukaryota"/>
</dbReference>
<dbReference type="InterPro" id="IPR056910">
    <property type="entry name" value="TCB1-3_C2"/>
</dbReference>
<keyword evidence="8" id="KW-0445">Lipid transport</keyword>
<dbReference type="CDD" id="cd04040">
    <property type="entry name" value="C2D_Tricalbin-like"/>
    <property type="match status" value="1"/>
</dbReference>
<dbReference type="EMBL" id="KB469296">
    <property type="protein sequence ID" value="EPQ61056.1"/>
    <property type="molecule type" value="Genomic_DNA"/>
</dbReference>
<dbReference type="InterPro" id="IPR017147">
    <property type="entry name" value="Tricalbin"/>
</dbReference>
<dbReference type="PROSITE" id="PS51847">
    <property type="entry name" value="SMP"/>
    <property type="match status" value="1"/>
</dbReference>
<feature type="domain" description="C2" evidence="13">
    <location>
        <begin position="559"/>
        <end position="681"/>
    </location>
</feature>
<proteinExistence type="predicted"/>
<accession>S7QNF5</accession>
<dbReference type="InterPro" id="IPR000008">
    <property type="entry name" value="C2_dom"/>
</dbReference>
<dbReference type="Gene3D" id="2.60.40.150">
    <property type="entry name" value="C2 domain"/>
    <property type="match status" value="5"/>
</dbReference>
<keyword evidence="2" id="KW-0813">Transport</keyword>
<evidence type="ECO:0000256" key="10">
    <source>
        <dbReference type="ARBA" id="ARBA00023136"/>
    </source>
</evidence>
<feature type="region of interest" description="Disordered" evidence="11">
    <location>
        <begin position="1461"/>
        <end position="1497"/>
    </location>
</feature>
<feature type="domain" description="C2" evidence="13">
    <location>
        <begin position="1102"/>
        <end position="1220"/>
    </location>
</feature>
<dbReference type="STRING" id="670483.S7QNF5"/>
<keyword evidence="9" id="KW-0446">Lipid-binding</keyword>
<dbReference type="InterPro" id="IPR037765">
    <property type="entry name" value="C2B_Tricalbin"/>
</dbReference>
<evidence type="ECO:0000256" key="7">
    <source>
        <dbReference type="ARBA" id="ARBA00022989"/>
    </source>
</evidence>
<feature type="compositionally biased region" description="Acidic residues" evidence="11">
    <location>
        <begin position="876"/>
        <end position="888"/>
    </location>
</feature>
<feature type="compositionally biased region" description="Polar residues" evidence="11">
    <location>
        <begin position="953"/>
        <end position="963"/>
    </location>
</feature>
<evidence type="ECO:0000259" key="14">
    <source>
        <dbReference type="PROSITE" id="PS51847"/>
    </source>
</evidence>
<evidence type="ECO:0000256" key="2">
    <source>
        <dbReference type="ARBA" id="ARBA00022448"/>
    </source>
</evidence>
<feature type="compositionally biased region" description="Basic and acidic residues" evidence="11">
    <location>
        <begin position="965"/>
        <end position="982"/>
    </location>
</feature>
<keyword evidence="10 12" id="KW-0472">Membrane</keyword>
<evidence type="ECO:0000256" key="1">
    <source>
        <dbReference type="ARBA" id="ARBA00004586"/>
    </source>
</evidence>
<dbReference type="InterPro" id="IPR037762">
    <property type="entry name" value="C2C_Tricalbin"/>
</dbReference>
<dbReference type="SUPFAM" id="SSF49562">
    <property type="entry name" value="C2 domain (Calcium/lipid-binding domain, CaLB)"/>
    <property type="match status" value="5"/>
</dbReference>
<dbReference type="Pfam" id="PF24920">
    <property type="entry name" value="C2_TCB1"/>
    <property type="match status" value="1"/>
</dbReference>
<reference evidence="15 16" key="1">
    <citation type="journal article" date="2012" name="Science">
        <title>The Paleozoic origin of enzymatic lignin decomposition reconstructed from 31 fungal genomes.</title>
        <authorList>
            <person name="Floudas D."/>
            <person name="Binder M."/>
            <person name="Riley R."/>
            <person name="Barry K."/>
            <person name="Blanchette R.A."/>
            <person name="Henrissat B."/>
            <person name="Martinez A.T."/>
            <person name="Otillar R."/>
            <person name="Spatafora J.W."/>
            <person name="Yadav J.S."/>
            <person name="Aerts A."/>
            <person name="Benoit I."/>
            <person name="Boyd A."/>
            <person name="Carlson A."/>
            <person name="Copeland A."/>
            <person name="Coutinho P.M."/>
            <person name="de Vries R.P."/>
            <person name="Ferreira P."/>
            <person name="Findley K."/>
            <person name="Foster B."/>
            <person name="Gaskell J."/>
            <person name="Glotzer D."/>
            <person name="Gorecki P."/>
            <person name="Heitman J."/>
            <person name="Hesse C."/>
            <person name="Hori C."/>
            <person name="Igarashi K."/>
            <person name="Jurgens J.A."/>
            <person name="Kallen N."/>
            <person name="Kersten P."/>
            <person name="Kohler A."/>
            <person name="Kuees U."/>
            <person name="Kumar T.K.A."/>
            <person name="Kuo A."/>
            <person name="LaButti K."/>
            <person name="Larrondo L.F."/>
            <person name="Lindquist E."/>
            <person name="Ling A."/>
            <person name="Lombard V."/>
            <person name="Lucas S."/>
            <person name="Lundell T."/>
            <person name="Martin R."/>
            <person name="McLaughlin D.J."/>
            <person name="Morgenstern I."/>
            <person name="Morin E."/>
            <person name="Murat C."/>
            <person name="Nagy L.G."/>
            <person name="Nolan M."/>
            <person name="Ohm R.A."/>
            <person name="Patyshakuliyeva A."/>
            <person name="Rokas A."/>
            <person name="Ruiz-Duenas F.J."/>
            <person name="Sabat G."/>
            <person name="Salamov A."/>
            <person name="Samejima M."/>
            <person name="Schmutz J."/>
            <person name="Slot J.C."/>
            <person name="St John F."/>
            <person name="Stenlid J."/>
            <person name="Sun H."/>
            <person name="Sun S."/>
            <person name="Syed K."/>
            <person name="Tsang A."/>
            <person name="Wiebenga A."/>
            <person name="Young D."/>
            <person name="Pisabarro A."/>
            <person name="Eastwood D.C."/>
            <person name="Martin F."/>
            <person name="Cullen D."/>
            <person name="Grigoriev I.V."/>
            <person name="Hibbett D.S."/>
        </authorList>
    </citation>
    <scope>NUCLEOTIDE SEQUENCE [LARGE SCALE GENOMIC DNA]</scope>
    <source>
        <strain evidence="15 16">ATCC 11539</strain>
    </source>
</reference>
<keyword evidence="6" id="KW-0256">Endoplasmic reticulum</keyword>
<gene>
    <name evidence="15" type="ORF">GLOTRDRAFT_113522</name>
</gene>
<keyword evidence="5" id="KW-0677">Repeat</keyword>
<dbReference type="GO" id="GO:0061817">
    <property type="term" value="P:endoplasmic reticulum-plasma membrane tethering"/>
    <property type="evidence" value="ECO:0007669"/>
    <property type="project" value="InterPro"/>
</dbReference>
<dbReference type="OMA" id="HETIKIN"/>
<name>S7QNF5_GLOTA</name>
<dbReference type="HOGENOM" id="CLU_001661_1_0_1"/>
<feature type="compositionally biased region" description="Polar residues" evidence="11">
    <location>
        <begin position="1"/>
        <end position="10"/>
    </location>
</feature>